<evidence type="ECO:0000256" key="2">
    <source>
        <dbReference type="ARBA" id="ARBA00022771"/>
    </source>
</evidence>
<dbReference type="PROSITE" id="PS50089">
    <property type="entry name" value="ZF_RING_2"/>
    <property type="match status" value="1"/>
</dbReference>
<dbReference type="GO" id="GO:0007165">
    <property type="term" value="P:signal transduction"/>
    <property type="evidence" value="ECO:0007669"/>
    <property type="project" value="InterPro"/>
</dbReference>
<dbReference type="SUPFAM" id="SSF49599">
    <property type="entry name" value="TRAF domain-like"/>
    <property type="match status" value="1"/>
</dbReference>
<dbReference type="EMBL" id="OZ035823">
    <property type="protein sequence ID" value="CAL1569286.1"/>
    <property type="molecule type" value="Genomic_DNA"/>
</dbReference>
<dbReference type="FunFam" id="3.30.40.10:FF:000189">
    <property type="entry name" value="TNF receptor-associated factor"/>
    <property type="match status" value="1"/>
</dbReference>
<dbReference type="GO" id="GO:0005164">
    <property type="term" value="F:tumor necrosis factor receptor binding"/>
    <property type="evidence" value="ECO:0007669"/>
    <property type="project" value="TreeGrafter"/>
</dbReference>
<sequence>MARISLDCASSLSGIPLSVLSVPMENKYKCQQCLQVLRKPVQAQCGHRFCVHCFKQITSSGPKPCEACREEEIYEEPISILNSNEAFPDNAAGREIASLPARCLNDSCPWTGSIKDYETQHEGRCDFEKIQCSRCQNFLLRSEQERHNERECEARLLNCKYCKLTFNYKDIKAHDEICLKFPLQCKECGKKKIPREKFTDHLRSCAKSKSLCPFSEVGCKAVVDSGRLSEHESSNTVEHLRLLLPMVVSMVRARLDASGASGLGEWQEDSGLGLYRAPEEGLSMGKGHSVDLDKKVCVPDPSCKY</sequence>
<dbReference type="PROSITE" id="PS50145">
    <property type="entry name" value="ZF_TRAF"/>
    <property type="match status" value="2"/>
</dbReference>
<keyword evidence="1 4" id="KW-0479">Metal-binding</keyword>
<dbReference type="PANTHER" id="PTHR10131">
    <property type="entry name" value="TNF RECEPTOR ASSOCIATED FACTOR"/>
    <property type="match status" value="1"/>
</dbReference>
<dbReference type="Gene3D" id="3.30.40.10">
    <property type="entry name" value="Zinc/RING finger domain, C3HC4 (zinc finger)"/>
    <property type="match status" value="3"/>
</dbReference>
<reference evidence="7 8" key="1">
    <citation type="submission" date="2024-04" db="EMBL/GenBank/DDBJ databases">
        <authorList>
            <person name="Waldvogel A.-M."/>
            <person name="Schoenle A."/>
        </authorList>
    </citation>
    <scope>NUCLEOTIDE SEQUENCE [LARGE SCALE GENOMIC DNA]</scope>
</reference>
<dbReference type="GO" id="GO:0043123">
    <property type="term" value="P:positive regulation of canonical NF-kappaB signal transduction"/>
    <property type="evidence" value="ECO:0007669"/>
    <property type="project" value="TreeGrafter"/>
</dbReference>
<accession>A0AAV2IYT8</accession>
<dbReference type="GO" id="GO:0004842">
    <property type="term" value="F:ubiquitin-protein transferase activity"/>
    <property type="evidence" value="ECO:0007669"/>
    <property type="project" value="TreeGrafter"/>
</dbReference>
<feature type="domain" description="TRAF-type" evidence="6">
    <location>
        <begin position="121"/>
        <end position="172"/>
    </location>
</feature>
<dbReference type="GO" id="GO:0008270">
    <property type="term" value="F:zinc ion binding"/>
    <property type="evidence" value="ECO:0007669"/>
    <property type="project" value="UniProtKB-KW"/>
</dbReference>
<dbReference type="InterPro" id="IPR001293">
    <property type="entry name" value="Znf_TRAF"/>
</dbReference>
<evidence type="ECO:0000256" key="3">
    <source>
        <dbReference type="ARBA" id="ARBA00022833"/>
    </source>
</evidence>
<dbReference type="SUPFAM" id="SSF57850">
    <property type="entry name" value="RING/U-box"/>
    <property type="match status" value="1"/>
</dbReference>
<feature type="domain" description="RING-type" evidence="5">
    <location>
        <begin position="30"/>
        <end position="69"/>
    </location>
</feature>
<evidence type="ECO:0000259" key="6">
    <source>
        <dbReference type="PROSITE" id="PS50145"/>
    </source>
</evidence>
<evidence type="ECO:0000256" key="1">
    <source>
        <dbReference type="ARBA" id="ARBA00022723"/>
    </source>
</evidence>
<dbReference type="Pfam" id="PF02176">
    <property type="entry name" value="zf-TRAF"/>
    <property type="match status" value="1"/>
</dbReference>
<dbReference type="GO" id="GO:0042981">
    <property type="term" value="P:regulation of apoptotic process"/>
    <property type="evidence" value="ECO:0007669"/>
    <property type="project" value="InterPro"/>
</dbReference>
<feature type="domain" description="TRAF-type" evidence="6">
    <location>
        <begin position="173"/>
        <end position="220"/>
    </location>
</feature>
<feature type="zinc finger region" description="TRAF-type" evidence="4">
    <location>
        <begin position="121"/>
        <end position="172"/>
    </location>
</feature>
<keyword evidence="3 4" id="KW-0862">Zinc</keyword>
<evidence type="ECO:0000313" key="7">
    <source>
        <dbReference type="EMBL" id="CAL1569286.1"/>
    </source>
</evidence>
<name>A0AAV2IYT8_KNICA</name>
<feature type="zinc finger region" description="TRAF-type" evidence="4">
    <location>
        <begin position="173"/>
        <end position="220"/>
    </location>
</feature>
<keyword evidence="8" id="KW-1185">Reference proteome</keyword>
<dbReference type="InterPro" id="IPR013083">
    <property type="entry name" value="Znf_RING/FYVE/PHD"/>
</dbReference>
<evidence type="ECO:0000256" key="4">
    <source>
        <dbReference type="PROSITE-ProRule" id="PRU00207"/>
    </source>
</evidence>
<keyword evidence="2 4" id="KW-0863">Zinc-finger</keyword>
<dbReference type="AlphaFoldDB" id="A0AAV2IYT8"/>
<evidence type="ECO:0000313" key="8">
    <source>
        <dbReference type="Proteomes" id="UP001497482"/>
    </source>
</evidence>
<organism evidence="7 8">
    <name type="scientific">Knipowitschia caucasica</name>
    <name type="common">Caucasian dwarf goby</name>
    <name type="synonym">Pomatoschistus caucasicus</name>
    <dbReference type="NCBI Taxonomy" id="637954"/>
    <lineage>
        <taxon>Eukaryota</taxon>
        <taxon>Metazoa</taxon>
        <taxon>Chordata</taxon>
        <taxon>Craniata</taxon>
        <taxon>Vertebrata</taxon>
        <taxon>Euteleostomi</taxon>
        <taxon>Actinopterygii</taxon>
        <taxon>Neopterygii</taxon>
        <taxon>Teleostei</taxon>
        <taxon>Neoteleostei</taxon>
        <taxon>Acanthomorphata</taxon>
        <taxon>Gobiaria</taxon>
        <taxon>Gobiiformes</taxon>
        <taxon>Gobioidei</taxon>
        <taxon>Gobiidae</taxon>
        <taxon>Gobiinae</taxon>
        <taxon>Knipowitschia</taxon>
    </lineage>
</organism>
<protein>
    <submittedName>
        <fullName evidence="7">Uncharacterized protein</fullName>
    </submittedName>
</protein>
<evidence type="ECO:0000259" key="5">
    <source>
        <dbReference type="PROSITE" id="PS50089"/>
    </source>
</evidence>
<dbReference type="InterPro" id="IPR018957">
    <property type="entry name" value="Znf_C3HC4_RING-type"/>
</dbReference>
<gene>
    <name evidence="7" type="ORF">KC01_LOCUS1745</name>
</gene>
<dbReference type="Proteomes" id="UP001497482">
    <property type="component" value="Chromosome 1"/>
</dbReference>
<proteinExistence type="predicted"/>
<dbReference type="PANTHER" id="PTHR10131:SF146">
    <property type="entry name" value="TNF RECEPTOR-ASSOCIATED FACTOR"/>
    <property type="match status" value="1"/>
</dbReference>
<dbReference type="InterPro" id="IPR012227">
    <property type="entry name" value="TNF_rcpt-assoc_TRAF_met"/>
</dbReference>
<dbReference type="InterPro" id="IPR001841">
    <property type="entry name" value="Znf_RING"/>
</dbReference>
<dbReference type="PIRSF" id="PIRSF015614">
    <property type="entry name" value="TRAF"/>
    <property type="match status" value="1"/>
</dbReference>
<dbReference type="GO" id="GO:0009898">
    <property type="term" value="C:cytoplasmic side of plasma membrane"/>
    <property type="evidence" value="ECO:0007669"/>
    <property type="project" value="TreeGrafter"/>
</dbReference>
<dbReference type="Pfam" id="PF21341">
    <property type="entry name" value="TRAF2_zf"/>
    <property type="match status" value="1"/>
</dbReference>
<dbReference type="Pfam" id="PF00097">
    <property type="entry name" value="zf-C3HC4"/>
    <property type="match status" value="1"/>
</dbReference>
<dbReference type="InterPro" id="IPR049441">
    <property type="entry name" value="TRAF2_Znf"/>
</dbReference>